<dbReference type="GO" id="GO:0004527">
    <property type="term" value="F:exonuclease activity"/>
    <property type="evidence" value="ECO:0007669"/>
    <property type="project" value="UniProtKB-KW"/>
</dbReference>
<dbReference type="SMART" id="SM00479">
    <property type="entry name" value="EXOIII"/>
    <property type="match status" value="1"/>
</dbReference>
<keyword evidence="2" id="KW-0540">Nuclease</keyword>
<evidence type="ECO:0000313" key="2">
    <source>
        <dbReference type="EMBL" id="MFC0476417.1"/>
    </source>
</evidence>
<dbReference type="InterPro" id="IPR013520">
    <property type="entry name" value="Ribonucl_H"/>
</dbReference>
<dbReference type="InterPro" id="IPR036420">
    <property type="entry name" value="BRCT_dom_sf"/>
</dbReference>
<proteinExistence type="predicted"/>
<keyword evidence="2" id="KW-0378">Hydrolase</keyword>
<dbReference type="PANTHER" id="PTHR30231:SF42">
    <property type="entry name" value="EXONUCLEASE"/>
    <property type="match status" value="1"/>
</dbReference>
<dbReference type="CDD" id="cd06130">
    <property type="entry name" value="DNA_pol_III_epsilon_like"/>
    <property type="match status" value="1"/>
</dbReference>
<protein>
    <submittedName>
        <fullName evidence="2">Exonuclease domain-containing protein</fullName>
    </submittedName>
</protein>
<dbReference type="CDD" id="cd17748">
    <property type="entry name" value="BRCT_DNA_ligase_like"/>
    <property type="match status" value="1"/>
</dbReference>
<comment type="caution">
    <text evidence="2">The sequence shown here is derived from an EMBL/GenBank/DDBJ whole genome shotgun (WGS) entry which is preliminary data.</text>
</comment>
<dbReference type="Proteomes" id="UP001589738">
    <property type="component" value="Unassembled WGS sequence"/>
</dbReference>
<dbReference type="PROSITE" id="PS50172">
    <property type="entry name" value="BRCT"/>
    <property type="match status" value="1"/>
</dbReference>
<dbReference type="Pfam" id="PF00533">
    <property type="entry name" value="BRCT"/>
    <property type="match status" value="1"/>
</dbReference>
<dbReference type="SUPFAM" id="SSF52113">
    <property type="entry name" value="BRCT domain"/>
    <property type="match status" value="1"/>
</dbReference>
<sequence length="310" mass="35089">MDFIAIDFEIANNKMSSACSLGMVFVKDNQIVDEKYFLIQPPTLTFLDETTKIHGLTVEDVKNERQFHEIWEDIKHYFEGATIIAHNAQFDMSVLHCCLKEYSIEIPEFEFICSIPLSAKACREKVGNSLVERLHHFDIHLENHHNALHDARACAELVTTCVTVKNKKSLQSYCKTYRSIPIKKFSELKPQTYFKQQKKKKSFTKVVISEISANVQTFNEDHPFFGKNIVFTGELKLDRKDAMQKVVNAGGTIKSGVSGKTHYLIVGKQDKTIVGASGISTKEEKAYSLIEKGTAIKIIGEEEFVDLLGS</sequence>
<feature type="domain" description="BRCT" evidence="1">
    <location>
        <begin position="219"/>
        <end position="310"/>
    </location>
</feature>
<dbReference type="SUPFAM" id="SSF53098">
    <property type="entry name" value="Ribonuclease H-like"/>
    <property type="match status" value="1"/>
</dbReference>
<dbReference type="InterPro" id="IPR001357">
    <property type="entry name" value="BRCT_dom"/>
</dbReference>
<dbReference type="PANTHER" id="PTHR30231">
    <property type="entry name" value="DNA POLYMERASE III SUBUNIT EPSILON"/>
    <property type="match status" value="1"/>
</dbReference>
<dbReference type="RefSeq" id="WP_340902606.1">
    <property type="nucleotide sequence ID" value="NZ_JBHLUU010000103.1"/>
</dbReference>
<evidence type="ECO:0000313" key="3">
    <source>
        <dbReference type="Proteomes" id="UP001589738"/>
    </source>
</evidence>
<name>A0ABV6KTT3_9BACI</name>
<dbReference type="Gene3D" id="3.40.50.10190">
    <property type="entry name" value="BRCT domain"/>
    <property type="match status" value="1"/>
</dbReference>
<keyword evidence="2" id="KW-0269">Exonuclease</keyword>
<evidence type="ECO:0000259" key="1">
    <source>
        <dbReference type="PROSITE" id="PS50172"/>
    </source>
</evidence>
<reference evidence="2 3" key="1">
    <citation type="submission" date="2024-09" db="EMBL/GenBank/DDBJ databases">
        <authorList>
            <person name="Sun Q."/>
            <person name="Mori K."/>
        </authorList>
    </citation>
    <scope>NUCLEOTIDE SEQUENCE [LARGE SCALE GENOMIC DNA]</scope>
    <source>
        <strain evidence="2 3">CGMCC 1.9126</strain>
    </source>
</reference>
<accession>A0ABV6KTT3</accession>
<organism evidence="2 3">
    <name type="scientific">Robertmurraya beringensis</name>
    <dbReference type="NCBI Taxonomy" id="641660"/>
    <lineage>
        <taxon>Bacteria</taxon>
        <taxon>Bacillati</taxon>
        <taxon>Bacillota</taxon>
        <taxon>Bacilli</taxon>
        <taxon>Bacillales</taxon>
        <taxon>Bacillaceae</taxon>
        <taxon>Robertmurraya</taxon>
    </lineage>
</organism>
<dbReference type="EMBL" id="JBHLUU010000103">
    <property type="protein sequence ID" value="MFC0476417.1"/>
    <property type="molecule type" value="Genomic_DNA"/>
</dbReference>
<dbReference type="InterPro" id="IPR012337">
    <property type="entry name" value="RNaseH-like_sf"/>
</dbReference>
<gene>
    <name evidence="2" type="ORF">ACFFHF_14485</name>
</gene>
<dbReference type="InterPro" id="IPR036397">
    <property type="entry name" value="RNaseH_sf"/>
</dbReference>
<dbReference type="Pfam" id="PF00929">
    <property type="entry name" value="RNase_T"/>
    <property type="match status" value="1"/>
</dbReference>
<keyword evidence="3" id="KW-1185">Reference proteome</keyword>
<dbReference type="Gene3D" id="3.30.420.10">
    <property type="entry name" value="Ribonuclease H-like superfamily/Ribonuclease H"/>
    <property type="match status" value="1"/>
</dbReference>